<evidence type="ECO:0000313" key="2">
    <source>
        <dbReference type="Proteomes" id="UP000004947"/>
    </source>
</evidence>
<dbReference type="RefSeq" id="WP_007280844.1">
    <property type="nucleotide sequence ID" value="NZ_ABCK01000031.1"/>
</dbReference>
<proteinExistence type="predicted"/>
<name>A6DSN5_9BACT</name>
<organism evidence="1 2">
    <name type="scientific">Lentisphaera araneosa HTCC2155</name>
    <dbReference type="NCBI Taxonomy" id="313628"/>
    <lineage>
        <taxon>Bacteria</taxon>
        <taxon>Pseudomonadati</taxon>
        <taxon>Lentisphaerota</taxon>
        <taxon>Lentisphaeria</taxon>
        <taxon>Lentisphaerales</taxon>
        <taxon>Lentisphaeraceae</taxon>
        <taxon>Lentisphaera</taxon>
    </lineage>
</organism>
<comment type="caution">
    <text evidence="1">The sequence shown here is derived from an EMBL/GenBank/DDBJ whole genome shotgun (WGS) entry which is preliminary data.</text>
</comment>
<dbReference type="AlphaFoldDB" id="A6DSN5"/>
<evidence type="ECO:0008006" key="3">
    <source>
        <dbReference type="Google" id="ProtNLM"/>
    </source>
</evidence>
<evidence type="ECO:0000313" key="1">
    <source>
        <dbReference type="EMBL" id="EDM25388.1"/>
    </source>
</evidence>
<dbReference type="Proteomes" id="UP000004947">
    <property type="component" value="Unassembled WGS sequence"/>
</dbReference>
<keyword evidence="2" id="KW-1185">Reference proteome</keyword>
<accession>A6DSN5</accession>
<reference evidence="1 2" key="1">
    <citation type="journal article" date="2010" name="J. Bacteriol.">
        <title>Genome sequence of Lentisphaera araneosa HTCC2155T, the type species of the order Lentisphaerales in the phylum Lentisphaerae.</title>
        <authorList>
            <person name="Thrash J.C."/>
            <person name="Cho J.C."/>
            <person name="Vergin K.L."/>
            <person name="Morris R.M."/>
            <person name="Giovannoni S.J."/>
        </authorList>
    </citation>
    <scope>NUCLEOTIDE SEQUENCE [LARGE SCALE GENOMIC DNA]</scope>
    <source>
        <strain evidence="1 2">HTCC2155</strain>
    </source>
</reference>
<dbReference type="OrthoDB" id="6902816at2"/>
<gene>
    <name evidence="1" type="ORF">LNTAR_22120</name>
</gene>
<sequence>MNGRRRRQQKTTCLIVCEGKADKSFLDFLKQTYQNSTWSFRVEKAGGDPQSVIRRAKKICSGYDEVYCISDNDKDITMSIPRSITSLRISPCLEAFLLKIVYDQSVSQNIKSTFETYFSREAQKIDKDEWARRISKEQLESWRVNFSELNALIEIFENP</sequence>
<dbReference type="EMBL" id="ABCK01000031">
    <property type="protein sequence ID" value="EDM25388.1"/>
    <property type="molecule type" value="Genomic_DNA"/>
</dbReference>
<protein>
    <recommendedName>
        <fullName evidence="3">DUF4435 domain-containing protein</fullName>
    </recommendedName>
</protein>